<sequence length="594" mass="64419">MEKVREEWTPRTITSDFQISARDAQFPLISGACGLGWRYGVDVEEMVIPKKSSGRGKKPVRSGRPSQLHHDTCYSLWIEPFTTTRVLDGITVDVEAIIRHGSTQLSPMLGGGGPPVPDTLHWQAKLQGRGPAGVLKAVSDEVRLPGTCLVSFNITIPTSPPSSRFSFLSASVANPALATSAIIEYPLPVSLVTLAQSICSGAFFDTKFIAFSRQLTPTTLATPLPIFANSAFMRGVTPNLTLEDAFGQPTFIKDLGHHIQCEGESHDVLEGYEYDCDSDLDEDESLAGRTPPLSETDVKYETSVMLAGPEDIIEEHTHPVDPSTSFPVDSKGALEEDMKGDSDSAGSPGGAEDGESSIVLGCTQNESECRPAGRATAESMIISEGEEWLTRGTPQRHIGNGTESGLTDAAQPTDAVKPSTESTDQLLRSVHVGHTVLVTGAAYKTWHALTYYCYTGQVTFSPIKSQNSLPRPAVVGGPPPCSPKSMYRLADKLKVDALKDAAFDAIRARLSEKNILEEVLSKFTSKYPAIQEMEVALLVEHCNAPEILQALPAQVDRMVRGEMPHSGRVLVYVLQHLLQRAKNFGRDHPMDHNI</sequence>
<dbReference type="Proteomes" id="UP000790709">
    <property type="component" value="Unassembled WGS sequence"/>
</dbReference>
<proteinExistence type="predicted"/>
<name>A0ACB8BN20_9AGAM</name>
<dbReference type="EMBL" id="MU266381">
    <property type="protein sequence ID" value="KAH7926540.1"/>
    <property type="molecule type" value="Genomic_DNA"/>
</dbReference>
<protein>
    <submittedName>
        <fullName evidence="1">Uncharacterized protein</fullName>
    </submittedName>
</protein>
<accession>A0ACB8BN20</accession>
<organism evidence="1 2">
    <name type="scientific">Leucogyrophana mollusca</name>
    <dbReference type="NCBI Taxonomy" id="85980"/>
    <lineage>
        <taxon>Eukaryota</taxon>
        <taxon>Fungi</taxon>
        <taxon>Dikarya</taxon>
        <taxon>Basidiomycota</taxon>
        <taxon>Agaricomycotina</taxon>
        <taxon>Agaricomycetes</taxon>
        <taxon>Agaricomycetidae</taxon>
        <taxon>Boletales</taxon>
        <taxon>Boletales incertae sedis</taxon>
        <taxon>Leucogyrophana</taxon>
    </lineage>
</organism>
<evidence type="ECO:0000313" key="2">
    <source>
        <dbReference type="Proteomes" id="UP000790709"/>
    </source>
</evidence>
<evidence type="ECO:0000313" key="1">
    <source>
        <dbReference type="EMBL" id="KAH7926540.1"/>
    </source>
</evidence>
<reference evidence="1" key="1">
    <citation type="journal article" date="2021" name="New Phytol.">
        <title>Evolutionary innovations through gain and loss of genes in the ectomycorrhizal Boletales.</title>
        <authorList>
            <person name="Wu G."/>
            <person name="Miyauchi S."/>
            <person name="Morin E."/>
            <person name="Kuo A."/>
            <person name="Drula E."/>
            <person name="Varga T."/>
            <person name="Kohler A."/>
            <person name="Feng B."/>
            <person name="Cao Y."/>
            <person name="Lipzen A."/>
            <person name="Daum C."/>
            <person name="Hundley H."/>
            <person name="Pangilinan J."/>
            <person name="Johnson J."/>
            <person name="Barry K."/>
            <person name="LaButti K."/>
            <person name="Ng V."/>
            <person name="Ahrendt S."/>
            <person name="Min B."/>
            <person name="Choi I.G."/>
            <person name="Park H."/>
            <person name="Plett J.M."/>
            <person name="Magnuson J."/>
            <person name="Spatafora J.W."/>
            <person name="Nagy L.G."/>
            <person name="Henrissat B."/>
            <person name="Grigoriev I.V."/>
            <person name="Yang Z.L."/>
            <person name="Xu J."/>
            <person name="Martin F.M."/>
        </authorList>
    </citation>
    <scope>NUCLEOTIDE SEQUENCE</scope>
    <source>
        <strain evidence="1">KUC20120723A-06</strain>
    </source>
</reference>
<gene>
    <name evidence="1" type="ORF">BV22DRAFT_1118837</name>
</gene>
<keyword evidence="2" id="KW-1185">Reference proteome</keyword>
<comment type="caution">
    <text evidence="1">The sequence shown here is derived from an EMBL/GenBank/DDBJ whole genome shotgun (WGS) entry which is preliminary data.</text>
</comment>